<dbReference type="HOGENOM" id="CLU_1136859_0_0_10"/>
<keyword evidence="2" id="KW-1185">Reference proteome</keyword>
<dbReference type="STRING" id="926559.JoomaDRAFT_0747"/>
<protein>
    <submittedName>
        <fullName evidence="1">Uncharacterized protein</fullName>
    </submittedName>
</protein>
<evidence type="ECO:0000313" key="2">
    <source>
        <dbReference type="Proteomes" id="UP000004690"/>
    </source>
</evidence>
<evidence type="ECO:0000313" key="1">
    <source>
        <dbReference type="EMBL" id="EIJ37781.1"/>
    </source>
</evidence>
<dbReference type="EMBL" id="JH651379">
    <property type="protein sequence ID" value="EIJ37781.1"/>
    <property type="molecule type" value="Genomic_DNA"/>
</dbReference>
<sequence length="244" mass="28478">MENHKSVLNKSFDLFDDIRNYDNYGKFDFLNLLNQRTNGFDLDFMKALLSDLNLYINIELEEMISNLDPTQLDIQLKSYEISGLKIPMLKRTQRKDLSIEQKSKRKKLEKSIGELSPVIDIEAIMFPFEFYGLREFRSIIINKIKEIELGSSESVKNGVKENKSKSLLIEGKRLNLNDRFEVAKKLFDIESKIRKLNISETEKYKLLALILDINETNARHLMNGKYQGKPNSDIVKNYLDSLNK</sequence>
<dbReference type="RefSeq" id="WP_008610819.1">
    <property type="nucleotide sequence ID" value="NZ_JH651379.1"/>
</dbReference>
<dbReference type="OrthoDB" id="1454785at2"/>
<proteinExistence type="predicted"/>
<name>I3C2D8_9FLAO</name>
<organism evidence="1 2">
    <name type="scientific">Galbibacter orientalis DSM 19592</name>
    <dbReference type="NCBI Taxonomy" id="926559"/>
    <lineage>
        <taxon>Bacteria</taxon>
        <taxon>Pseudomonadati</taxon>
        <taxon>Bacteroidota</taxon>
        <taxon>Flavobacteriia</taxon>
        <taxon>Flavobacteriales</taxon>
        <taxon>Flavobacteriaceae</taxon>
        <taxon>Galbibacter</taxon>
    </lineage>
</organism>
<dbReference type="Proteomes" id="UP000004690">
    <property type="component" value="Unassembled WGS sequence"/>
</dbReference>
<reference evidence="1 2" key="1">
    <citation type="submission" date="2012-02" db="EMBL/GenBank/DDBJ databases">
        <title>Improved High-Quality Draft genome of Joostella marina DSM 19592.</title>
        <authorList>
            <consortium name="US DOE Joint Genome Institute (JGI-PGF)"/>
            <person name="Lucas S."/>
            <person name="Copeland A."/>
            <person name="Lapidus A."/>
            <person name="Bruce D."/>
            <person name="Goodwin L."/>
            <person name="Pitluck S."/>
            <person name="Peters L."/>
            <person name="Chertkov O."/>
            <person name="Ovchinnikova G."/>
            <person name="Kyrpides N."/>
            <person name="Mavromatis K."/>
            <person name="Detter J.C."/>
            <person name="Han C."/>
            <person name="Land M."/>
            <person name="Hauser L."/>
            <person name="Markowitz V."/>
            <person name="Cheng J.-F."/>
            <person name="Hugenholtz P."/>
            <person name="Woyke T."/>
            <person name="Wu D."/>
            <person name="Tindall B."/>
            <person name="Brambilla E."/>
            <person name="Klenk H.-P."/>
            <person name="Eisen J.A."/>
        </authorList>
    </citation>
    <scope>NUCLEOTIDE SEQUENCE [LARGE SCALE GENOMIC DNA]</scope>
    <source>
        <strain evidence="1 2">DSM 19592</strain>
    </source>
</reference>
<gene>
    <name evidence="1" type="ORF">JoomaDRAFT_0747</name>
</gene>
<accession>I3C2D8</accession>
<dbReference type="AlphaFoldDB" id="I3C2D8"/>